<dbReference type="AlphaFoldDB" id="E6PH64"/>
<accession>E6PH64</accession>
<dbReference type="SUPFAM" id="SSF81923">
    <property type="entry name" value="Double Clp-N motif"/>
    <property type="match status" value="1"/>
</dbReference>
<evidence type="ECO:0000313" key="2">
    <source>
        <dbReference type="EMBL" id="CBH75802.1"/>
    </source>
</evidence>
<feature type="compositionally biased region" description="Basic and acidic residues" evidence="1">
    <location>
        <begin position="92"/>
        <end position="105"/>
    </location>
</feature>
<protein>
    <submittedName>
        <fullName evidence="2">Uncharacterized protein</fullName>
    </submittedName>
</protein>
<feature type="region of interest" description="Disordered" evidence="1">
    <location>
        <begin position="88"/>
        <end position="123"/>
    </location>
</feature>
<name>E6PH64_9ZZZZ</name>
<dbReference type="InterPro" id="IPR036628">
    <property type="entry name" value="Clp_N_dom_sf"/>
</dbReference>
<reference evidence="2" key="1">
    <citation type="submission" date="2009-10" db="EMBL/GenBank/DDBJ databases">
        <title>Diversity of trophic interactions inside an arsenic-rich microbial ecosystem.</title>
        <authorList>
            <person name="Bertin P.N."/>
            <person name="Heinrich-Salmeron A."/>
            <person name="Pelletier E."/>
            <person name="Goulhen-Chollet F."/>
            <person name="Arsene-Ploetze F."/>
            <person name="Gallien S."/>
            <person name="Calteau A."/>
            <person name="Vallenet D."/>
            <person name="Casiot C."/>
            <person name="Chane-Woon-Ming B."/>
            <person name="Giloteaux L."/>
            <person name="Barakat M."/>
            <person name="Bonnefoy V."/>
            <person name="Bruneel O."/>
            <person name="Chandler M."/>
            <person name="Cleiss J."/>
            <person name="Duran R."/>
            <person name="Elbaz-Poulichet F."/>
            <person name="Fonknechten N."/>
            <person name="Lauga B."/>
            <person name="Mornico D."/>
            <person name="Ortet P."/>
            <person name="Schaeffer C."/>
            <person name="Siguier P."/>
            <person name="Alexander Thil Smith A."/>
            <person name="Van Dorsselaer A."/>
            <person name="Weissenbach J."/>
            <person name="Medigue C."/>
            <person name="Le Paslier D."/>
        </authorList>
    </citation>
    <scope>NUCLEOTIDE SEQUENCE</scope>
</reference>
<organism evidence="2">
    <name type="scientific">mine drainage metagenome</name>
    <dbReference type="NCBI Taxonomy" id="410659"/>
    <lineage>
        <taxon>unclassified sequences</taxon>
        <taxon>metagenomes</taxon>
        <taxon>ecological metagenomes</taxon>
    </lineage>
</organism>
<sequence>MPDAQDQLPISDELFTLMRGAAAHAKRMGERFVSSYALLLALMDDPVIGAALVDVIDREKLDGLFEVRKAERERAIAAAAEANQTPFGEGMRATKREDALEDPRAVADPVAEPASSRGEPPSMQRFDTLAFTCGEGDERVWLSHEAFAIFTEGARRADGRLMPHHIGIGFAAEAVRSPGVLAQLRVEPGKVTDALFKL</sequence>
<dbReference type="EMBL" id="CABL01000016">
    <property type="protein sequence ID" value="CBH75802.1"/>
    <property type="molecule type" value="Genomic_DNA"/>
</dbReference>
<comment type="caution">
    <text evidence="2">The sequence shown here is derived from an EMBL/GenBank/DDBJ whole genome shotgun (WGS) entry which is preliminary data.</text>
</comment>
<evidence type="ECO:0000256" key="1">
    <source>
        <dbReference type="SAM" id="MobiDB-lite"/>
    </source>
</evidence>
<dbReference type="Gene3D" id="1.10.1780.10">
    <property type="entry name" value="Clp, N-terminal domain"/>
    <property type="match status" value="1"/>
</dbReference>
<proteinExistence type="predicted"/>
<gene>
    <name evidence="2" type="ORF">CARN1_1200</name>
</gene>